<comment type="caution">
    <text evidence="3">The sequence shown here is derived from an EMBL/GenBank/DDBJ whole genome shotgun (WGS) entry which is preliminary data.</text>
</comment>
<keyword evidence="2" id="KW-1133">Transmembrane helix</keyword>
<dbReference type="Proteomes" id="UP000186455">
    <property type="component" value="Unassembled WGS sequence"/>
</dbReference>
<proteinExistence type="predicted"/>
<protein>
    <submittedName>
        <fullName evidence="3">Uncharacterized protein</fullName>
    </submittedName>
</protein>
<organism evidence="3 4">
    <name type="scientific">Streptomyces uncialis</name>
    <dbReference type="NCBI Taxonomy" id="1048205"/>
    <lineage>
        <taxon>Bacteria</taxon>
        <taxon>Bacillati</taxon>
        <taxon>Actinomycetota</taxon>
        <taxon>Actinomycetes</taxon>
        <taxon>Kitasatosporales</taxon>
        <taxon>Streptomycetaceae</taxon>
        <taxon>Streptomyces</taxon>
    </lineage>
</organism>
<dbReference type="STRING" id="1048205.AB852_08845"/>
<evidence type="ECO:0000313" key="4">
    <source>
        <dbReference type="Proteomes" id="UP000186455"/>
    </source>
</evidence>
<feature type="compositionally biased region" description="Low complexity" evidence="1">
    <location>
        <begin position="54"/>
        <end position="65"/>
    </location>
</feature>
<feature type="transmembrane region" description="Helical" evidence="2">
    <location>
        <begin position="20"/>
        <end position="39"/>
    </location>
</feature>
<feature type="region of interest" description="Disordered" evidence="1">
    <location>
        <begin position="48"/>
        <end position="74"/>
    </location>
</feature>
<keyword evidence="2" id="KW-0812">Transmembrane</keyword>
<name>A0A1Q4V979_9ACTN</name>
<reference evidence="3 4" key="1">
    <citation type="submission" date="2015-06" db="EMBL/GenBank/DDBJ databases">
        <title>Cloning and characterization of the uncialamcin biosynthetic gene cluster.</title>
        <authorList>
            <person name="Yan X."/>
            <person name="Huang T."/>
            <person name="Ge H."/>
            <person name="Shen B."/>
        </authorList>
    </citation>
    <scope>NUCLEOTIDE SEQUENCE [LARGE SCALE GENOMIC DNA]</scope>
    <source>
        <strain evidence="3 4">DCA2648</strain>
    </source>
</reference>
<evidence type="ECO:0000256" key="2">
    <source>
        <dbReference type="SAM" id="Phobius"/>
    </source>
</evidence>
<dbReference type="AlphaFoldDB" id="A0A1Q4V979"/>
<sequence length="74" mass="8188">MLGLAVRSRYEWLRFEDVYATSAWASILVSAGVVEWFVVHRTLKPLARRPRPRGTPAVTPGGATTIPRTGRIPA</sequence>
<evidence type="ECO:0000256" key="1">
    <source>
        <dbReference type="SAM" id="MobiDB-lite"/>
    </source>
</evidence>
<dbReference type="EMBL" id="LFBV01000002">
    <property type="protein sequence ID" value="OKH94408.1"/>
    <property type="molecule type" value="Genomic_DNA"/>
</dbReference>
<accession>A0A1Q4V979</accession>
<keyword evidence="2" id="KW-0472">Membrane</keyword>
<gene>
    <name evidence="3" type="ORF">AB852_08845</name>
</gene>
<keyword evidence="4" id="KW-1185">Reference proteome</keyword>
<evidence type="ECO:0000313" key="3">
    <source>
        <dbReference type="EMBL" id="OKH94408.1"/>
    </source>
</evidence>